<accession>A0ABQ3C913</accession>
<comment type="caution">
    <text evidence="2">The sequence shown here is derived from an EMBL/GenBank/DDBJ whole genome shotgun (WGS) entry which is preliminary data.</text>
</comment>
<evidence type="ECO:0000313" key="2">
    <source>
        <dbReference type="EMBL" id="GGZ74105.1"/>
    </source>
</evidence>
<sequence length="77" mass="8224">MTVRGEETGRPLLAGRGVEEMAGGQELRDGRSGANIHNGLPGQKFRTASGVRARRTVPLREAAHFTLAARNRLASSV</sequence>
<gene>
    <name evidence="2" type="ORF">GCM10010328_56370</name>
</gene>
<reference evidence="3" key="1">
    <citation type="journal article" date="2019" name="Int. J. Syst. Evol. Microbiol.">
        <title>The Global Catalogue of Microorganisms (GCM) 10K type strain sequencing project: providing services to taxonomists for standard genome sequencing and annotation.</title>
        <authorList>
            <consortium name="The Broad Institute Genomics Platform"/>
            <consortium name="The Broad Institute Genome Sequencing Center for Infectious Disease"/>
            <person name="Wu L."/>
            <person name="Ma J."/>
        </authorList>
    </citation>
    <scope>NUCLEOTIDE SEQUENCE [LARGE SCALE GENOMIC DNA]</scope>
    <source>
        <strain evidence="3">JCM 4602</strain>
    </source>
</reference>
<proteinExistence type="predicted"/>
<name>A0ABQ3C913_9ACTN</name>
<evidence type="ECO:0000256" key="1">
    <source>
        <dbReference type="SAM" id="MobiDB-lite"/>
    </source>
</evidence>
<dbReference type="EMBL" id="BMUW01000014">
    <property type="protein sequence ID" value="GGZ74105.1"/>
    <property type="molecule type" value="Genomic_DNA"/>
</dbReference>
<organism evidence="2 3">
    <name type="scientific">Streptomyces rubiginosohelvolus</name>
    <dbReference type="NCBI Taxonomy" id="67362"/>
    <lineage>
        <taxon>Bacteria</taxon>
        <taxon>Bacillati</taxon>
        <taxon>Actinomycetota</taxon>
        <taxon>Actinomycetes</taxon>
        <taxon>Kitasatosporales</taxon>
        <taxon>Streptomycetaceae</taxon>
        <taxon>Streptomyces</taxon>
    </lineage>
</organism>
<dbReference type="Proteomes" id="UP000624183">
    <property type="component" value="Unassembled WGS sequence"/>
</dbReference>
<protein>
    <submittedName>
        <fullName evidence="2">Uncharacterized protein</fullName>
    </submittedName>
</protein>
<keyword evidence="3" id="KW-1185">Reference proteome</keyword>
<evidence type="ECO:0000313" key="3">
    <source>
        <dbReference type="Proteomes" id="UP000624183"/>
    </source>
</evidence>
<feature type="region of interest" description="Disordered" evidence="1">
    <location>
        <begin position="1"/>
        <end position="51"/>
    </location>
</feature>